<dbReference type="SUPFAM" id="SSF52096">
    <property type="entry name" value="ClpP/crotonase"/>
    <property type="match status" value="1"/>
</dbReference>
<dbReference type="PANTHER" id="PTHR32060">
    <property type="entry name" value="TAIL-SPECIFIC PROTEASE"/>
    <property type="match status" value="1"/>
</dbReference>
<dbReference type="AlphaFoldDB" id="A0A1F5NU72"/>
<dbReference type="FunFam" id="2.30.42.10:FF:000063">
    <property type="entry name" value="Peptidase, S41 family"/>
    <property type="match status" value="1"/>
</dbReference>
<dbReference type="Proteomes" id="UP000178892">
    <property type="component" value="Unassembled WGS sequence"/>
</dbReference>
<dbReference type="Pfam" id="PF22694">
    <property type="entry name" value="CtpB_N-like"/>
    <property type="match status" value="1"/>
</dbReference>
<dbReference type="PANTHER" id="PTHR32060:SF30">
    <property type="entry name" value="CARBOXY-TERMINAL PROCESSING PROTEASE CTPA"/>
    <property type="match status" value="1"/>
</dbReference>
<dbReference type="GO" id="GO:0008236">
    <property type="term" value="F:serine-type peptidase activity"/>
    <property type="evidence" value="ECO:0007669"/>
    <property type="project" value="UniProtKB-KW"/>
</dbReference>
<dbReference type="GO" id="GO:0004175">
    <property type="term" value="F:endopeptidase activity"/>
    <property type="evidence" value="ECO:0007669"/>
    <property type="project" value="TreeGrafter"/>
</dbReference>
<dbReference type="GO" id="GO:0030288">
    <property type="term" value="C:outer membrane-bounded periplasmic space"/>
    <property type="evidence" value="ECO:0007669"/>
    <property type="project" value="TreeGrafter"/>
</dbReference>
<proteinExistence type="inferred from homology"/>
<dbReference type="Pfam" id="PF03572">
    <property type="entry name" value="Peptidase_S41"/>
    <property type="match status" value="1"/>
</dbReference>
<evidence type="ECO:0000313" key="8">
    <source>
        <dbReference type="Proteomes" id="UP000178892"/>
    </source>
</evidence>
<dbReference type="InterPro" id="IPR029045">
    <property type="entry name" value="ClpP/crotonase-like_dom_sf"/>
</dbReference>
<evidence type="ECO:0000259" key="6">
    <source>
        <dbReference type="PROSITE" id="PS50106"/>
    </source>
</evidence>
<dbReference type="EMBL" id="MFEL01000010">
    <property type="protein sequence ID" value="OGE81188.1"/>
    <property type="molecule type" value="Genomic_DNA"/>
</dbReference>
<dbReference type="GO" id="GO:0006508">
    <property type="term" value="P:proteolysis"/>
    <property type="evidence" value="ECO:0007669"/>
    <property type="project" value="UniProtKB-KW"/>
</dbReference>
<evidence type="ECO:0000313" key="7">
    <source>
        <dbReference type="EMBL" id="OGE81188.1"/>
    </source>
</evidence>
<dbReference type="Pfam" id="PF17820">
    <property type="entry name" value="PDZ_6"/>
    <property type="match status" value="1"/>
</dbReference>
<comment type="caution">
    <text evidence="7">The sequence shown here is derived from an EMBL/GenBank/DDBJ whole genome shotgun (WGS) entry which is preliminary data.</text>
</comment>
<dbReference type="NCBIfam" id="TIGR00225">
    <property type="entry name" value="prc"/>
    <property type="match status" value="1"/>
</dbReference>
<protein>
    <recommendedName>
        <fullName evidence="6">PDZ domain-containing protein</fullName>
    </recommendedName>
</protein>
<dbReference type="Gene3D" id="3.90.226.10">
    <property type="entry name" value="2-enoyl-CoA Hydratase, Chain A, domain 1"/>
    <property type="match status" value="1"/>
</dbReference>
<dbReference type="InterPro" id="IPR004447">
    <property type="entry name" value="Peptidase_S41A"/>
</dbReference>
<evidence type="ECO:0000256" key="1">
    <source>
        <dbReference type="ARBA" id="ARBA00009179"/>
    </source>
</evidence>
<dbReference type="GO" id="GO:0007165">
    <property type="term" value="P:signal transduction"/>
    <property type="evidence" value="ECO:0007669"/>
    <property type="project" value="TreeGrafter"/>
</dbReference>
<accession>A0A1F5NU72</accession>
<keyword evidence="3 5" id="KW-0378">Hydrolase</keyword>
<dbReference type="Gene3D" id="2.30.42.10">
    <property type="match status" value="1"/>
</dbReference>
<dbReference type="CDD" id="cd06782">
    <property type="entry name" value="cpPDZ_CPP-like"/>
    <property type="match status" value="1"/>
</dbReference>
<organism evidence="7 8">
    <name type="scientific">Candidatus Doudnabacteria bacterium RIFCSPHIGHO2_01_FULL_46_24</name>
    <dbReference type="NCBI Taxonomy" id="1817825"/>
    <lineage>
        <taxon>Bacteria</taxon>
        <taxon>Candidatus Doudnaibacteriota</taxon>
    </lineage>
</organism>
<evidence type="ECO:0000256" key="4">
    <source>
        <dbReference type="ARBA" id="ARBA00022825"/>
    </source>
</evidence>
<reference evidence="7 8" key="1">
    <citation type="journal article" date="2016" name="Nat. Commun.">
        <title>Thousands of microbial genomes shed light on interconnected biogeochemical processes in an aquifer system.</title>
        <authorList>
            <person name="Anantharaman K."/>
            <person name="Brown C.T."/>
            <person name="Hug L.A."/>
            <person name="Sharon I."/>
            <person name="Castelle C.J."/>
            <person name="Probst A.J."/>
            <person name="Thomas B.C."/>
            <person name="Singh A."/>
            <person name="Wilkins M.J."/>
            <person name="Karaoz U."/>
            <person name="Brodie E.L."/>
            <person name="Williams K.H."/>
            <person name="Hubbard S.S."/>
            <person name="Banfield J.F."/>
        </authorList>
    </citation>
    <scope>NUCLEOTIDE SEQUENCE [LARGE SCALE GENOMIC DNA]</scope>
</reference>
<comment type="similarity">
    <text evidence="1 5">Belongs to the peptidase S41A family.</text>
</comment>
<keyword evidence="4 5" id="KW-0720">Serine protease</keyword>
<evidence type="ECO:0000256" key="5">
    <source>
        <dbReference type="RuleBase" id="RU004404"/>
    </source>
</evidence>
<gene>
    <name evidence="7" type="ORF">A2720_01465</name>
</gene>
<evidence type="ECO:0000256" key="3">
    <source>
        <dbReference type="ARBA" id="ARBA00022801"/>
    </source>
</evidence>
<dbReference type="PROSITE" id="PS50106">
    <property type="entry name" value="PDZ"/>
    <property type="match status" value="1"/>
</dbReference>
<keyword evidence="2 5" id="KW-0645">Protease</keyword>
<feature type="domain" description="PDZ" evidence="6">
    <location>
        <begin position="100"/>
        <end position="168"/>
    </location>
</feature>
<dbReference type="SMART" id="SM00245">
    <property type="entry name" value="TSPc"/>
    <property type="match status" value="1"/>
</dbReference>
<name>A0A1F5NU72_9BACT</name>
<dbReference type="InterPro" id="IPR001478">
    <property type="entry name" value="PDZ"/>
</dbReference>
<dbReference type="SMART" id="SM00228">
    <property type="entry name" value="PDZ"/>
    <property type="match status" value="1"/>
</dbReference>
<dbReference type="InterPro" id="IPR036034">
    <property type="entry name" value="PDZ_sf"/>
</dbReference>
<dbReference type="InterPro" id="IPR055210">
    <property type="entry name" value="CtpA/B_N"/>
</dbReference>
<dbReference type="Gene3D" id="3.30.750.44">
    <property type="match status" value="1"/>
</dbReference>
<dbReference type="STRING" id="1817825.A2720_01465"/>
<dbReference type="InterPro" id="IPR005151">
    <property type="entry name" value="Tail-specific_protease"/>
</dbReference>
<dbReference type="InterPro" id="IPR041489">
    <property type="entry name" value="PDZ_6"/>
</dbReference>
<sequence>MDQKKSLNLIASVLILGLVFGIGYGVGSQKIRLEGSNITIQRGNVPTNGDYSLLWETLDLLNRKYVDRPLDQQELLYGAVAGLVRAVGDPYTVFLDPKEAKEFDEELSGSFNGIGAEIGIKNDQLVVIAPLEGTPAAKAGLLPGDGILAINGEPTNGLTVDQAVSKIRGPAGSEVTLSILHKDERQPEEKIIQRARIEIKSLKFETNEIDGKKIGIIKLNRFGDDTKGLFDHVVDVVMAGNYDGLIVDLRNNPGGYLETSIEIASNWVDSGKVVVKEVRFNDEEKSYPSSGLARLKELKTVVLINGGSASAAEILAGALQDHKKATLVGDKTFGKGSVQELNLMKDGSDLKITTGKWRTPKGRDINKNGLEPDIKVEMTREDIEADRDPQMDKALELLR</sequence>
<dbReference type="CDD" id="cd07560">
    <property type="entry name" value="Peptidase_S41_CPP"/>
    <property type="match status" value="1"/>
</dbReference>
<dbReference type="SUPFAM" id="SSF50156">
    <property type="entry name" value="PDZ domain-like"/>
    <property type="match status" value="1"/>
</dbReference>
<evidence type="ECO:0000256" key="2">
    <source>
        <dbReference type="ARBA" id="ARBA00022670"/>
    </source>
</evidence>